<evidence type="ECO:0000256" key="1">
    <source>
        <dbReference type="SAM" id="MobiDB-lite"/>
    </source>
</evidence>
<gene>
    <name evidence="2" type="ORF">ONB1V03_LOCUS17151</name>
</gene>
<dbReference type="AlphaFoldDB" id="A0A7R9MK69"/>
<evidence type="ECO:0000313" key="2">
    <source>
        <dbReference type="EMBL" id="CAD7660585.1"/>
    </source>
</evidence>
<dbReference type="EMBL" id="OC935502">
    <property type="protein sequence ID" value="CAD7660585.1"/>
    <property type="molecule type" value="Genomic_DNA"/>
</dbReference>
<evidence type="ECO:0000313" key="3">
    <source>
        <dbReference type="Proteomes" id="UP000728032"/>
    </source>
</evidence>
<dbReference type="Proteomes" id="UP000728032">
    <property type="component" value="Unassembled WGS sequence"/>
</dbReference>
<proteinExistence type="predicted"/>
<feature type="compositionally biased region" description="Low complexity" evidence="1">
    <location>
        <begin position="144"/>
        <end position="158"/>
    </location>
</feature>
<accession>A0A7R9MK69</accession>
<keyword evidence="3" id="KW-1185">Reference proteome</keyword>
<protein>
    <submittedName>
        <fullName evidence="2">Uncharacterized protein</fullName>
    </submittedName>
</protein>
<organism evidence="2">
    <name type="scientific">Oppiella nova</name>
    <dbReference type="NCBI Taxonomy" id="334625"/>
    <lineage>
        <taxon>Eukaryota</taxon>
        <taxon>Metazoa</taxon>
        <taxon>Ecdysozoa</taxon>
        <taxon>Arthropoda</taxon>
        <taxon>Chelicerata</taxon>
        <taxon>Arachnida</taxon>
        <taxon>Acari</taxon>
        <taxon>Acariformes</taxon>
        <taxon>Sarcoptiformes</taxon>
        <taxon>Oribatida</taxon>
        <taxon>Brachypylina</taxon>
        <taxon>Oppioidea</taxon>
        <taxon>Oppiidae</taxon>
        <taxon>Oppiella</taxon>
    </lineage>
</organism>
<feature type="compositionally biased region" description="Pro residues" evidence="1">
    <location>
        <begin position="163"/>
        <end position="173"/>
    </location>
</feature>
<reference evidence="2" key="1">
    <citation type="submission" date="2020-11" db="EMBL/GenBank/DDBJ databases">
        <authorList>
            <person name="Tran Van P."/>
        </authorList>
    </citation>
    <scope>NUCLEOTIDE SEQUENCE</scope>
</reference>
<name>A0A7R9MK69_9ACAR</name>
<dbReference type="EMBL" id="CAJPVJ010020677">
    <property type="protein sequence ID" value="CAG2177723.1"/>
    <property type="molecule type" value="Genomic_DNA"/>
</dbReference>
<sequence length="187" mass="20115">MFTEKETDAAVSMLTLQSNVNNTGNTGAAVRDNECEEEVLPDAYVDDLDAPVVTVTVSPTGDHNYYQRNSALLEGQQIYHVIQVTGQQQPQQQPTVTDHNLRSAATGGSNRRKVQAPRGGLKRAAPVVADDNDSNDEGMRGAEALLKLAAASNASNAKHQTLPAPPVSQQPAPPHERPIILKKCKKE</sequence>
<feature type="region of interest" description="Disordered" evidence="1">
    <location>
        <begin position="89"/>
        <end position="187"/>
    </location>
</feature>